<dbReference type="EMBL" id="AAGJLM010000006">
    <property type="protein sequence ID" value="EBO7334785.1"/>
    <property type="molecule type" value="Genomic_DNA"/>
</dbReference>
<feature type="region of interest" description="Disordered" evidence="1">
    <location>
        <begin position="220"/>
        <end position="243"/>
    </location>
</feature>
<evidence type="ECO:0000313" key="2">
    <source>
        <dbReference type="EMBL" id="EBO7334785.1"/>
    </source>
</evidence>
<gene>
    <name evidence="2" type="ORF">D0O76_14775</name>
</gene>
<comment type="caution">
    <text evidence="2">The sequence shown here is derived from an EMBL/GenBank/DDBJ whole genome shotgun (WGS) entry which is preliminary data.</text>
</comment>
<dbReference type="AlphaFoldDB" id="A0A5U1JGR9"/>
<reference evidence="2" key="1">
    <citation type="submission" date="2018-08" db="EMBL/GenBank/DDBJ databases">
        <authorList>
            <consortium name="PulseNet: The National Subtyping Network for Foodborne Disease Surveillance"/>
            <person name="Tarr C.L."/>
            <person name="Trees E."/>
            <person name="Katz L.S."/>
            <person name="Carleton-Romer H.A."/>
            <person name="Stroika S."/>
            <person name="Kucerova Z."/>
            <person name="Roache K.F."/>
            <person name="Sabol A.L."/>
            <person name="Besser J."/>
            <person name="Gerner-Smidt P."/>
        </authorList>
    </citation>
    <scope>NUCLEOTIDE SEQUENCE</scope>
    <source>
        <strain evidence="2">PNUSAS049711</strain>
    </source>
</reference>
<accession>A0A5U1JGR9</accession>
<name>A0A5U1JGR9_SALER</name>
<evidence type="ECO:0000256" key="1">
    <source>
        <dbReference type="SAM" id="MobiDB-lite"/>
    </source>
</evidence>
<organism evidence="2">
    <name type="scientific">Salmonella enterica</name>
    <name type="common">Salmonella choleraesuis</name>
    <dbReference type="NCBI Taxonomy" id="28901"/>
    <lineage>
        <taxon>Bacteria</taxon>
        <taxon>Pseudomonadati</taxon>
        <taxon>Pseudomonadota</taxon>
        <taxon>Gammaproteobacteria</taxon>
        <taxon>Enterobacterales</taxon>
        <taxon>Enterobacteriaceae</taxon>
        <taxon>Salmonella</taxon>
    </lineage>
</organism>
<protein>
    <submittedName>
        <fullName evidence="2">Uncharacterized protein</fullName>
    </submittedName>
</protein>
<sequence>MMNESLIIFSREWAVTAALAAYLAPAYSRPVTPVYGLVQLARLLREQPRTPVALGLRPHEHVAELYRLQPLLADRPVLFVGRCFYWTDYNLPEWLGMAWYGFCTWDAMQHPFSRRMELRRFRQFAADTPENVSWPAPVASAMTEIQILERANRWLYRELSASGLTRYEVRILSLLAGGRKGRLSCQTRSLHKNNGLYKLGMTKRLMDLYRGVKVRPELQAGLPQQAEESVTEHDGLLRQEAGW</sequence>
<proteinExistence type="predicted"/>
<dbReference type="RefSeq" id="WP_077917242.1">
    <property type="nucleotide sequence ID" value="NZ_CP191516.1"/>
</dbReference>